<proteinExistence type="predicted"/>
<reference evidence="3" key="1">
    <citation type="journal article" date="2019" name="Int. J. Syst. Evol. Microbiol.">
        <title>The Global Catalogue of Microorganisms (GCM) 10K type strain sequencing project: providing services to taxonomists for standard genome sequencing and annotation.</title>
        <authorList>
            <consortium name="The Broad Institute Genomics Platform"/>
            <consortium name="The Broad Institute Genome Sequencing Center for Infectious Disease"/>
            <person name="Wu L."/>
            <person name="Ma J."/>
        </authorList>
    </citation>
    <scope>NUCLEOTIDE SEQUENCE [LARGE SCALE GENOMIC DNA]</scope>
    <source>
        <strain evidence="3">KCTC 12848</strain>
    </source>
</reference>
<dbReference type="Proteomes" id="UP001597425">
    <property type="component" value="Unassembled WGS sequence"/>
</dbReference>
<dbReference type="InterPro" id="IPR029021">
    <property type="entry name" value="Prot-tyrosine_phosphatase-like"/>
</dbReference>
<dbReference type="Gene3D" id="3.90.190.10">
    <property type="entry name" value="Protein tyrosine phosphatase superfamily"/>
    <property type="match status" value="1"/>
</dbReference>
<evidence type="ECO:0000313" key="2">
    <source>
        <dbReference type="EMBL" id="MFD2310549.1"/>
    </source>
</evidence>
<organism evidence="2 3">
    <name type="scientific">Microbulbifer halophilus</name>
    <dbReference type="NCBI Taxonomy" id="453963"/>
    <lineage>
        <taxon>Bacteria</taxon>
        <taxon>Pseudomonadati</taxon>
        <taxon>Pseudomonadota</taxon>
        <taxon>Gammaproteobacteria</taxon>
        <taxon>Cellvibrionales</taxon>
        <taxon>Microbulbiferaceae</taxon>
        <taxon>Microbulbifer</taxon>
    </lineage>
</organism>
<name>A0ABW5EBW0_9GAMM</name>
<dbReference type="GO" id="GO:0016740">
    <property type="term" value="F:transferase activity"/>
    <property type="evidence" value="ECO:0007669"/>
    <property type="project" value="UniProtKB-KW"/>
</dbReference>
<keyword evidence="2" id="KW-0808">Transferase</keyword>
<protein>
    <submittedName>
        <fullName evidence="2">TIGR01244 family sulfur transferase</fullName>
    </submittedName>
</protein>
<evidence type="ECO:0000259" key="1">
    <source>
        <dbReference type="Pfam" id="PF04273"/>
    </source>
</evidence>
<keyword evidence="3" id="KW-1185">Reference proteome</keyword>
<dbReference type="Pfam" id="PF04273">
    <property type="entry name" value="BLH_phosphatase"/>
    <property type="match status" value="1"/>
</dbReference>
<dbReference type="RefSeq" id="WP_265722905.1">
    <property type="nucleotide sequence ID" value="NZ_JAPIVK010000031.1"/>
</dbReference>
<sequence length="139" mass="14874">MMNIKQLDEQVSVSDQFSCEAMSELAASGVQVIVCNRPEGETEDQPSYAEMEKAAADAGLEFVAIPFARGRMTEAHCRQFAELLDGGRRIHAFCRTGNRSCNVWAGARLLAGADGKKLLESAGGAGFDISGVLVSMKSQ</sequence>
<accession>A0ABW5EBW0</accession>
<dbReference type="EMBL" id="JBHUJD010000009">
    <property type="protein sequence ID" value="MFD2310549.1"/>
    <property type="molecule type" value="Genomic_DNA"/>
</dbReference>
<feature type="domain" description="Beta-lactamase hydrolase-like protein phosphatase-like" evidence="1">
    <location>
        <begin position="5"/>
        <end position="106"/>
    </location>
</feature>
<dbReference type="InterPro" id="IPR005939">
    <property type="entry name" value="BLH_phosphatase-like"/>
</dbReference>
<comment type="caution">
    <text evidence="2">The sequence shown here is derived from an EMBL/GenBank/DDBJ whole genome shotgun (WGS) entry which is preliminary data.</text>
</comment>
<gene>
    <name evidence="2" type="ORF">ACFSKX_08990</name>
</gene>
<dbReference type="NCBIfam" id="TIGR01244">
    <property type="entry name" value="TIGR01244 family sulfur transferase"/>
    <property type="match status" value="1"/>
</dbReference>
<evidence type="ECO:0000313" key="3">
    <source>
        <dbReference type="Proteomes" id="UP001597425"/>
    </source>
</evidence>